<evidence type="ECO:0000256" key="1">
    <source>
        <dbReference type="ARBA" id="ARBA00005187"/>
    </source>
</evidence>
<evidence type="ECO:0000256" key="6">
    <source>
        <dbReference type="ARBA" id="ARBA00022962"/>
    </source>
</evidence>
<comment type="pathway">
    <text evidence="1">Amino-acid biosynthesis; L-asparagine biosynthesis; L-asparagine from L-aspartate (L-Gln route): step 1/1.</text>
</comment>
<proteinExistence type="inferred from homology"/>
<dbReference type="InterPro" id="IPR051786">
    <property type="entry name" value="ASN_synthetase/amidase"/>
</dbReference>
<dbReference type="SUPFAM" id="SSF52402">
    <property type="entry name" value="Adenine nucleotide alpha hydrolases-like"/>
    <property type="match status" value="1"/>
</dbReference>
<evidence type="ECO:0000256" key="9">
    <source>
        <dbReference type="PIRSR" id="PIRSR001589-2"/>
    </source>
</evidence>
<organism evidence="11 12">
    <name type="scientific">Symmachiella dynata</name>
    <dbReference type="NCBI Taxonomy" id="2527995"/>
    <lineage>
        <taxon>Bacteria</taxon>
        <taxon>Pseudomonadati</taxon>
        <taxon>Planctomycetota</taxon>
        <taxon>Planctomycetia</taxon>
        <taxon>Planctomycetales</taxon>
        <taxon>Planctomycetaceae</taxon>
        <taxon>Symmachiella</taxon>
    </lineage>
</organism>
<dbReference type="GO" id="GO:0005829">
    <property type="term" value="C:cytosol"/>
    <property type="evidence" value="ECO:0007669"/>
    <property type="project" value="TreeGrafter"/>
</dbReference>
<protein>
    <recommendedName>
        <fullName evidence="3">asparagine synthase (glutamine-hydrolyzing)</fullName>
        <ecNumber evidence="3">6.3.5.4</ecNumber>
    </recommendedName>
</protein>
<keyword evidence="6 8" id="KW-0315">Glutamine amidotransferase</keyword>
<dbReference type="InterPro" id="IPR029055">
    <property type="entry name" value="Ntn_hydrolases_N"/>
</dbReference>
<feature type="binding site" evidence="9">
    <location>
        <begin position="361"/>
        <end position="362"/>
    </location>
    <ligand>
        <name>ATP</name>
        <dbReference type="ChEBI" id="CHEBI:30616"/>
    </ligand>
</feature>
<dbReference type="Pfam" id="PF00733">
    <property type="entry name" value="Asn_synthase"/>
    <property type="match status" value="1"/>
</dbReference>
<dbReference type="Proteomes" id="UP000319383">
    <property type="component" value="Chromosome"/>
</dbReference>
<dbReference type="InterPro" id="IPR017932">
    <property type="entry name" value="GATase_2_dom"/>
</dbReference>
<keyword evidence="12" id="KW-1185">Reference proteome</keyword>
<evidence type="ECO:0000313" key="11">
    <source>
        <dbReference type="EMBL" id="QDU41926.1"/>
    </source>
</evidence>
<evidence type="ECO:0000259" key="10">
    <source>
        <dbReference type="PROSITE" id="PS51278"/>
    </source>
</evidence>
<feature type="active site" description="For GATase activity" evidence="8">
    <location>
        <position position="2"/>
    </location>
</feature>
<comment type="similarity">
    <text evidence="2">Belongs to the asparagine synthetase family.</text>
</comment>
<dbReference type="EC" id="6.3.5.4" evidence="3"/>
<keyword evidence="8" id="KW-0028">Amino-acid biosynthesis</keyword>
<dbReference type="KEGG" id="sdyn:Mal52_03810"/>
<dbReference type="InterPro" id="IPR033738">
    <property type="entry name" value="AsnB_N"/>
</dbReference>
<gene>
    <name evidence="11" type="primary">asnB_1</name>
    <name evidence="11" type="ORF">Mal52_03810</name>
</gene>
<sequence length="630" mass="71129">MCGITGIYYRDKDRPAEEAVVRAMCDAIVHRGPDDQGQFVDANVGIGMRRLSIIDLAGGHQPMFNDDQSIAIVFNGEIFNCVELRKELESHGHRFRSHSDTEVLVRGYEQWGDDLPKRLNGMFAFSILDRRRHRVLIARDHIGIKPLYLYENGGQIAWASEIKALLKVPGITAELDRAAMFDFLQFGYVPAPRTMFAGISKLEPATCMVIENGQTKSWKYWELDYTTEQHSLGDWCEQLRELLEDAVRLQLMSDVPLGAFLSGGLDSSSIVAMMHELGVGNISTYAIGFGGEDAFHNELSKAAIVAKKFETDHHEIVVEPNVTELMYPLIEHLDEPITDTSFLVTYLVSKMARESVTVILSGVGGDEIFGGYRRYLGPRLQSMYQMVPGAVRRGMVMPLLNRVPVDRGSAVKSMLRYARGFASQAELPPPDRYQGYVSVYNNGQRHGILSPELAELETHHRSRQVADYYAAAGSHDPLNQMMYADLKTSLVDSLLAFTDKMSMAVSLEARVPLLDYRLVEMAARIPSSMKLRGMRGMKHIFKESMRGRLPDNIITQKKQGFGTPISRWFRSSLQPLLQDVLSRERIQSRGYFDADAVTALMDDHMQQRADHSEHILALLTFEIWHQVYLD</sequence>
<evidence type="ECO:0000256" key="4">
    <source>
        <dbReference type="ARBA" id="ARBA00022741"/>
    </source>
</evidence>
<dbReference type="AlphaFoldDB" id="A0A517ZHH3"/>
<evidence type="ECO:0000256" key="7">
    <source>
        <dbReference type="ARBA" id="ARBA00048741"/>
    </source>
</evidence>
<comment type="catalytic activity">
    <reaction evidence="7">
        <text>L-aspartate + L-glutamine + ATP + H2O = L-asparagine + L-glutamate + AMP + diphosphate + H(+)</text>
        <dbReference type="Rhea" id="RHEA:12228"/>
        <dbReference type="ChEBI" id="CHEBI:15377"/>
        <dbReference type="ChEBI" id="CHEBI:15378"/>
        <dbReference type="ChEBI" id="CHEBI:29985"/>
        <dbReference type="ChEBI" id="CHEBI:29991"/>
        <dbReference type="ChEBI" id="CHEBI:30616"/>
        <dbReference type="ChEBI" id="CHEBI:33019"/>
        <dbReference type="ChEBI" id="CHEBI:58048"/>
        <dbReference type="ChEBI" id="CHEBI:58359"/>
        <dbReference type="ChEBI" id="CHEBI:456215"/>
        <dbReference type="EC" id="6.3.5.4"/>
    </reaction>
</comment>
<dbReference type="InterPro" id="IPR001962">
    <property type="entry name" value="Asn_synthase"/>
</dbReference>
<dbReference type="PROSITE" id="PS51278">
    <property type="entry name" value="GATASE_TYPE_2"/>
    <property type="match status" value="1"/>
</dbReference>
<dbReference type="PANTHER" id="PTHR43284">
    <property type="entry name" value="ASPARAGINE SYNTHETASE (GLUTAMINE-HYDROLYZING)"/>
    <property type="match status" value="1"/>
</dbReference>
<evidence type="ECO:0000313" key="12">
    <source>
        <dbReference type="Proteomes" id="UP000319383"/>
    </source>
</evidence>
<keyword evidence="5 9" id="KW-0067">ATP-binding</keyword>
<keyword evidence="8" id="KW-0061">Asparagine biosynthesis</keyword>
<evidence type="ECO:0000256" key="5">
    <source>
        <dbReference type="ARBA" id="ARBA00022840"/>
    </source>
</evidence>
<dbReference type="Pfam" id="PF13537">
    <property type="entry name" value="GATase_7"/>
    <property type="match status" value="1"/>
</dbReference>
<dbReference type="PANTHER" id="PTHR43284:SF1">
    <property type="entry name" value="ASPARAGINE SYNTHETASE"/>
    <property type="match status" value="1"/>
</dbReference>
<dbReference type="Gene3D" id="3.40.50.620">
    <property type="entry name" value="HUPs"/>
    <property type="match status" value="1"/>
</dbReference>
<dbReference type="GO" id="GO:0005524">
    <property type="term" value="F:ATP binding"/>
    <property type="evidence" value="ECO:0007669"/>
    <property type="project" value="UniProtKB-KW"/>
</dbReference>
<dbReference type="RefSeq" id="WP_145373938.1">
    <property type="nucleotide sequence ID" value="NZ_CP036276.1"/>
</dbReference>
<dbReference type="CDD" id="cd01991">
    <property type="entry name" value="Asn_synthase_B_C"/>
    <property type="match status" value="1"/>
</dbReference>
<reference evidence="11 12" key="1">
    <citation type="submission" date="2019-02" db="EMBL/GenBank/DDBJ databases">
        <title>Deep-cultivation of Planctomycetes and their phenomic and genomic characterization uncovers novel biology.</title>
        <authorList>
            <person name="Wiegand S."/>
            <person name="Jogler M."/>
            <person name="Boedeker C."/>
            <person name="Pinto D."/>
            <person name="Vollmers J."/>
            <person name="Rivas-Marin E."/>
            <person name="Kohn T."/>
            <person name="Peeters S.H."/>
            <person name="Heuer A."/>
            <person name="Rast P."/>
            <person name="Oberbeckmann S."/>
            <person name="Bunk B."/>
            <person name="Jeske O."/>
            <person name="Meyerdierks A."/>
            <person name="Storesund J.E."/>
            <person name="Kallscheuer N."/>
            <person name="Luecker S."/>
            <person name="Lage O.M."/>
            <person name="Pohl T."/>
            <person name="Merkel B.J."/>
            <person name="Hornburger P."/>
            <person name="Mueller R.-W."/>
            <person name="Bruemmer F."/>
            <person name="Labrenz M."/>
            <person name="Spormann A.M."/>
            <person name="Op den Camp H."/>
            <person name="Overmann J."/>
            <person name="Amann R."/>
            <person name="Jetten M.S.M."/>
            <person name="Mascher T."/>
            <person name="Medema M.H."/>
            <person name="Devos D.P."/>
            <person name="Kaster A.-K."/>
            <person name="Ovreas L."/>
            <person name="Rohde M."/>
            <person name="Galperin M.Y."/>
            <person name="Jogler C."/>
        </authorList>
    </citation>
    <scope>NUCLEOTIDE SEQUENCE [LARGE SCALE GENOMIC DNA]</scope>
    <source>
        <strain evidence="11 12">Mal52</strain>
    </source>
</reference>
<feature type="domain" description="Glutamine amidotransferase type-2" evidence="10">
    <location>
        <begin position="2"/>
        <end position="213"/>
    </location>
</feature>
<dbReference type="Gene3D" id="3.60.20.10">
    <property type="entry name" value="Glutamine Phosphoribosylpyrophosphate, subunit 1, domain 1"/>
    <property type="match status" value="1"/>
</dbReference>
<feature type="binding site" evidence="9">
    <location>
        <position position="287"/>
    </location>
    <ligand>
        <name>ATP</name>
        <dbReference type="ChEBI" id="CHEBI:30616"/>
    </ligand>
</feature>
<dbReference type="InterPro" id="IPR014729">
    <property type="entry name" value="Rossmann-like_a/b/a_fold"/>
</dbReference>
<evidence type="ECO:0000256" key="8">
    <source>
        <dbReference type="PIRSR" id="PIRSR001589-1"/>
    </source>
</evidence>
<dbReference type="CDD" id="cd00712">
    <property type="entry name" value="AsnB"/>
    <property type="match status" value="1"/>
</dbReference>
<dbReference type="SUPFAM" id="SSF56235">
    <property type="entry name" value="N-terminal nucleophile aminohydrolases (Ntn hydrolases)"/>
    <property type="match status" value="1"/>
</dbReference>
<dbReference type="EMBL" id="CP036276">
    <property type="protein sequence ID" value="QDU41926.1"/>
    <property type="molecule type" value="Genomic_DNA"/>
</dbReference>
<dbReference type="PIRSF" id="PIRSF001589">
    <property type="entry name" value="Asn_synthetase_glu-h"/>
    <property type="match status" value="1"/>
</dbReference>
<dbReference type="InterPro" id="IPR006426">
    <property type="entry name" value="Asn_synth_AEB"/>
</dbReference>
<dbReference type="NCBIfam" id="TIGR01536">
    <property type="entry name" value="asn_synth_AEB"/>
    <property type="match status" value="1"/>
</dbReference>
<dbReference type="GO" id="GO:0006529">
    <property type="term" value="P:asparagine biosynthetic process"/>
    <property type="evidence" value="ECO:0007669"/>
    <property type="project" value="UniProtKB-KW"/>
</dbReference>
<feature type="binding site" evidence="9">
    <location>
        <position position="100"/>
    </location>
    <ligand>
        <name>L-glutamine</name>
        <dbReference type="ChEBI" id="CHEBI:58359"/>
    </ligand>
</feature>
<dbReference type="GO" id="GO:0004066">
    <property type="term" value="F:asparagine synthase (glutamine-hydrolyzing) activity"/>
    <property type="evidence" value="ECO:0007669"/>
    <property type="project" value="UniProtKB-EC"/>
</dbReference>
<evidence type="ECO:0000256" key="2">
    <source>
        <dbReference type="ARBA" id="ARBA00005752"/>
    </source>
</evidence>
<evidence type="ECO:0000256" key="3">
    <source>
        <dbReference type="ARBA" id="ARBA00012737"/>
    </source>
</evidence>
<accession>A0A517ZHH3</accession>
<keyword evidence="11" id="KW-0436">Ligase</keyword>
<name>A0A517ZHH3_9PLAN</name>
<keyword evidence="4 9" id="KW-0547">Nucleotide-binding</keyword>